<comment type="caution">
    <text evidence="12">The sequence shown here is derived from an EMBL/GenBank/DDBJ whole genome shotgun (WGS) entry which is preliminary data.</text>
</comment>
<comment type="caution">
    <text evidence="8">Lacks conserved residue(s) required for the propagation of feature annotation.</text>
</comment>
<dbReference type="InterPro" id="IPR024731">
    <property type="entry name" value="NELL2-like_EGF"/>
</dbReference>
<feature type="domain" description="EGF-like" evidence="11">
    <location>
        <begin position="591"/>
        <end position="631"/>
    </location>
</feature>
<dbReference type="InterPro" id="IPR000742">
    <property type="entry name" value="EGF"/>
</dbReference>
<sequence>MTRHRSLLVKLLSFVVIFCLEIRGYDIQAAITRGTIGENVYLRTKPLWFDKRPLRQCDDELGITSGIDTVPDSSLSASSYDSNYPPHEGRLLSNKWWQPATHEKGQYLMVDFLKLVVLRQSAVQGERDPNAGGARVVSYFIYHSIDGETWFPILEKEHVKLFMGNIDNSDLISRNYFHEPVLVRFVKFYPQNWRVFIALRVELYGCYSDFDPPIGMNSKKIVNGEISATSKESSNYQSSYGRLHLNIGGGGWCAYRQNTEQYLQVIFSRDVYVIYAVATQGVINKKSWVKTYYISYARRERYSTQHFYHVHNYTKVFAGNTDEDTAVTNHFLVFIIATVFRIHPLSWHNTLCLRLELYGVSYYAVRDSGFCGYYKGGYKFPIYCHGEGHICAVSPSKTYSVYTCPCEYGTVGTTRTCEDMQECQLGSQFRCNDREECLDLENYSVCECRNGYYTTGSFPSKCVDVDECSKPRDVCPYLTTCINTVGSFYCDCTVPGYRADGNKCVDIDECKIGNHTCLETQLVLTLLVRFVVSAMWVSLVMAQKHVTVIYIDECKTNHEECDTNGLCVNTAGSYYCSCKPGFIARDRECEDVDECATGSAVCEHDALCVNLPGSYACQCKLGYHITDKMCRDVNECQANVAECDKRADCYNTDGSYLCVCNKGLYGDGFHCSKEAEQCLEGDEECTATSKPRTRGKEKFKKVKALSLKKSSAQSLLKPSEWLLMFPAILFDWFLSFM</sequence>
<dbReference type="FunFam" id="2.10.25.10:FF:000014">
    <property type="entry name" value="Latent-transforming growth factor beta-binding protein 3"/>
    <property type="match status" value="2"/>
</dbReference>
<dbReference type="Pfam" id="PF07645">
    <property type="entry name" value="EGF_CA"/>
    <property type="match status" value="3"/>
</dbReference>
<dbReference type="SMART" id="SM00231">
    <property type="entry name" value="FA58C"/>
    <property type="match status" value="2"/>
</dbReference>
<dbReference type="Pfam" id="PF12947">
    <property type="entry name" value="EGF_3"/>
    <property type="match status" value="1"/>
</dbReference>
<keyword evidence="7" id="KW-0325">Glycoprotein</keyword>
<dbReference type="SMART" id="SM00181">
    <property type="entry name" value="EGF"/>
    <property type="match status" value="5"/>
</dbReference>
<accession>A0A9X0CGJ1</accession>
<name>A0A9X0CGJ1_9CNID</name>
<dbReference type="PANTHER" id="PTHR24543">
    <property type="entry name" value="MULTICOPPER OXIDASE-RELATED"/>
    <property type="match status" value="1"/>
</dbReference>
<proteinExistence type="predicted"/>
<evidence type="ECO:0000256" key="1">
    <source>
        <dbReference type="ARBA" id="ARBA00004613"/>
    </source>
</evidence>
<dbReference type="PROSITE" id="PS01286">
    <property type="entry name" value="FA58C_2"/>
    <property type="match status" value="1"/>
</dbReference>
<dbReference type="FunFam" id="2.10.25.10:FF:000139">
    <property type="entry name" value="Fibulin-1"/>
    <property type="match status" value="1"/>
</dbReference>
<dbReference type="CDD" id="cd00054">
    <property type="entry name" value="EGF_CA"/>
    <property type="match status" value="4"/>
</dbReference>
<evidence type="ECO:0000259" key="11">
    <source>
        <dbReference type="PROSITE" id="PS50026"/>
    </source>
</evidence>
<evidence type="ECO:0000256" key="6">
    <source>
        <dbReference type="ARBA" id="ARBA00023157"/>
    </source>
</evidence>
<dbReference type="InterPro" id="IPR009030">
    <property type="entry name" value="Growth_fac_rcpt_cys_sf"/>
</dbReference>
<dbReference type="Gene3D" id="2.10.25.10">
    <property type="entry name" value="Laminin"/>
    <property type="match status" value="5"/>
</dbReference>
<keyword evidence="5" id="KW-0677">Repeat</keyword>
<keyword evidence="2" id="KW-0964">Secreted</keyword>
<evidence type="ECO:0000256" key="2">
    <source>
        <dbReference type="ARBA" id="ARBA00022525"/>
    </source>
</evidence>
<gene>
    <name evidence="12" type="ORF">OS493_003241</name>
</gene>
<evidence type="ECO:0000256" key="4">
    <source>
        <dbReference type="ARBA" id="ARBA00022729"/>
    </source>
</evidence>
<evidence type="ECO:0000313" key="12">
    <source>
        <dbReference type="EMBL" id="KAJ7340491.1"/>
    </source>
</evidence>
<protein>
    <submittedName>
        <fullName evidence="12">Uncharacterized protein</fullName>
    </submittedName>
</protein>
<dbReference type="PROSITE" id="PS00010">
    <property type="entry name" value="ASX_HYDROXYL"/>
    <property type="match status" value="4"/>
</dbReference>
<dbReference type="EMBL" id="MU827778">
    <property type="protein sequence ID" value="KAJ7340491.1"/>
    <property type="molecule type" value="Genomic_DNA"/>
</dbReference>
<dbReference type="OrthoDB" id="5962913at2759"/>
<dbReference type="InterPro" id="IPR008979">
    <property type="entry name" value="Galactose-bd-like_sf"/>
</dbReference>
<evidence type="ECO:0000256" key="9">
    <source>
        <dbReference type="SAM" id="SignalP"/>
    </source>
</evidence>
<keyword evidence="4 9" id="KW-0732">Signal</keyword>
<feature type="domain" description="F5/8 type C" evidence="10">
    <location>
        <begin position="209"/>
        <end position="360"/>
    </location>
</feature>
<evidence type="ECO:0000256" key="8">
    <source>
        <dbReference type="PROSITE-ProRule" id="PRU00076"/>
    </source>
</evidence>
<keyword evidence="3 8" id="KW-0245">EGF-like domain</keyword>
<dbReference type="SUPFAM" id="SSF57196">
    <property type="entry name" value="EGF/Laminin"/>
    <property type="match status" value="1"/>
</dbReference>
<dbReference type="CDD" id="cd00057">
    <property type="entry name" value="FA58C"/>
    <property type="match status" value="2"/>
</dbReference>
<dbReference type="AlphaFoldDB" id="A0A9X0CGJ1"/>
<dbReference type="Gene3D" id="2.60.120.260">
    <property type="entry name" value="Galactose-binding domain-like"/>
    <property type="match status" value="2"/>
</dbReference>
<dbReference type="InterPro" id="IPR018097">
    <property type="entry name" value="EGF_Ca-bd_CS"/>
</dbReference>
<evidence type="ECO:0000256" key="3">
    <source>
        <dbReference type="ARBA" id="ARBA00022536"/>
    </source>
</evidence>
<dbReference type="InterPro" id="IPR001881">
    <property type="entry name" value="EGF-like_Ca-bd_dom"/>
</dbReference>
<dbReference type="GO" id="GO:0005509">
    <property type="term" value="F:calcium ion binding"/>
    <property type="evidence" value="ECO:0007669"/>
    <property type="project" value="InterPro"/>
</dbReference>
<dbReference type="SUPFAM" id="SSF49785">
    <property type="entry name" value="Galactose-binding domain-like"/>
    <property type="match status" value="2"/>
</dbReference>
<dbReference type="InterPro" id="IPR000152">
    <property type="entry name" value="EGF-type_Asp/Asn_hydroxyl_site"/>
</dbReference>
<dbReference type="Pfam" id="PF00754">
    <property type="entry name" value="F5_F8_type_C"/>
    <property type="match status" value="2"/>
</dbReference>
<evidence type="ECO:0000313" key="13">
    <source>
        <dbReference type="Proteomes" id="UP001163046"/>
    </source>
</evidence>
<feature type="domain" description="EGF-like" evidence="11">
    <location>
        <begin position="632"/>
        <end position="672"/>
    </location>
</feature>
<keyword evidence="6" id="KW-1015">Disulfide bond</keyword>
<dbReference type="SMART" id="SM00179">
    <property type="entry name" value="EGF_CA"/>
    <property type="match status" value="5"/>
</dbReference>
<comment type="subcellular location">
    <subcellularLocation>
        <location evidence="1">Secreted</location>
    </subcellularLocation>
</comment>
<dbReference type="PROSITE" id="PS50022">
    <property type="entry name" value="FA58C_3"/>
    <property type="match status" value="2"/>
</dbReference>
<dbReference type="Proteomes" id="UP001163046">
    <property type="component" value="Unassembled WGS sequence"/>
</dbReference>
<dbReference type="PROSITE" id="PS01186">
    <property type="entry name" value="EGF_2"/>
    <property type="match status" value="2"/>
</dbReference>
<feature type="domain" description="EGF-like" evidence="11">
    <location>
        <begin position="550"/>
        <end position="590"/>
    </location>
</feature>
<evidence type="ECO:0000256" key="7">
    <source>
        <dbReference type="ARBA" id="ARBA00023180"/>
    </source>
</evidence>
<dbReference type="InterPro" id="IPR049883">
    <property type="entry name" value="NOTCH1_EGF-like"/>
</dbReference>
<dbReference type="GO" id="GO:0005576">
    <property type="term" value="C:extracellular region"/>
    <property type="evidence" value="ECO:0007669"/>
    <property type="project" value="UniProtKB-SubCell"/>
</dbReference>
<feature type="signal peptide" evidence="9">
    <location>
        <begin position="1"/>
        <end position="24"/>
    </location>
</feature>
<dbReference type="PROSITE" id="PS01187">
    <property type="entry name" value="EGF_CA"/>
    <property type="match status" value="2"/>
</dbReference>
<dbReference type="SUPFAM" id="SSF57184">
    <property type="entry name" value="Growth factor receptor domain"/>
    <property type="match status" value="1"/>
</dbReference>
<dbReference type="InterPro" id="IPR000421">
    <property type="entry name" value="FA58C"/>
</dbReference>
<feature type="domain" description="F5/8 type C" evidence="10">
    <location>
        <begin position="57"/>
        <end position="206"/>
    </location>
</feature>
<evidence type="ECO:0000259" key="10">
    <source>
        <dbReference type="PROSITE" id="PS50022"/>
    </source>
</evidence>
<organism evidence="12 13">
    <name type="scientific">Desmophyllum pertusum</name>
    <dbReference type="NCBI Taxonomy" id="174260"/>
    <lineage>
        <taxon>Eukaryota</taxon>
        <taxon>Metazoa</taxon>
        <taxon>Cnidaria</taxon>
        <taxon>Anthozoa</taxon>
        <taxon>Hexacorallia</taxon>
        <taxon>Scleractinia</taxon>
        <taxon>Caryophylliina</taxon>
        <taxon>Caryophylliidae</taxon>
        <taxon>Desmophyllum</taxon>
    </lineage>
</organism>
<feature type="chain" id="PRO_5040749053" evidence="9">
    <location>
        <begin position="25"/>
        <end position="737"/>
    </location>
</feature>
<feature type="domain" description="EGF-like" evidence="11">
    <location>
        <begin position="464"/>
        <end position="505"/>
    </location>
</feature>
<keyword evidence="13" id="KW-1185">Reference proteome</keyword>
<dbReference type="PROSITE" id="PS50026">
    <property type="entry name" value="EGF_3"/>
    <property type="match status" value="4"/>
</dbReference>
<reference evidence="12" key="1">
    <citation type="submission" date="2023-01" db="EMBL/GenBank/DDBJ databases">
        <title>Genome assembly of the deep-sea coral Lophelia pertusa.</title>
        <authorList>
            <person name="Herrera S."/>
            <person name="Cordes E."/>
        </authorList>
    </citation>
    <scope>NUCLEOTIDE SEQUENCE</scope>
    <source>
        <strain evidence="12">USNM1676648</strain>
        <tissue evidence="12">Polyp</tissue>
    </source>
</reference>
<evidence type="ECO:0000256" key="5">
    <source>
        <dbReference type="ARBA" id="ARBA00022737"/>
    </source>
</evidence>
<dbReference type="FunFam" id="2.10.25.10:FF:000038">
    <property type="entry name" value="Fibrillin 2"/>
    <property type="match status" value="1"/>
</dbReference>